<evidence type="ECO:0000313" key="2">
    <source>
        <dbReference type="EMBL" id="MEA1079710.1"/>
    </source>
</evidence>
<dbReference type="RefSeq" id="WP_322854239.1">
    <property type="nucleotide sequence ID" value="NZ_JAYDCJ010000003.1"/>
</dbReference>
<comment type="caution">
    <text evidence="2">The sequence shown here is derived from an EMBL/GenBank/DDBJ whole genome shotgun (WGS) entry which is preliminary data.</text>
</comment>
<evidence type="ECO:0000259" key="1">
    <source>
        <dbReference type="Pfam" id="PF07589"/>
    </source>
</evidence>
<dbReference type="Pfam" id="PF07589">
    <property type="entry name" value="PEP-CTERM"/>
    <property type="match status" value="1"/>
</dbReference>
<dbReference type="Proteomes" id="UP001305746">
    <property type="component" value="Unassembled WGS sequence"/>
</dbReference>
<accession>A0ABU5NV75</accession>
<organism evidence="2 3">
    <name type="scientific">Marinobacter qingdaonensis</name>
    <dbReference type="NCBI Taxonomy" id="3108486"/>
    <lineage>
        <taxon>Bacteria</taxon>
        <taxon>Pseudomonadati</taxon>
        <taxon>Pseudomonadota</taxon>
        <taxon>Gammaproteobacteria</taxon>
        <taxon>Pseudomonadales</taxon>
        <taxon>Marinobacteraceae</taxon>
        <taxon>Marinobacter</taxon>
    </lineage>
</organism>
<keyword evidence="3" id="KW-1185">Reference proteome</keyword>
<dbReference type="EMBL" id="JAYDCJ010000003">
    <property type="protein sequence ID" value="MEA1079710.1"/>
    <property type="molecule type" value="Genomic_DNA"/>
</dbReference>
<feature type="domain" description="Ice-binding protein C-terminal" evidence="1">
    <location>
        <begin position="153"/>
        <end position="174"/>
    </location>
</feature>
<dbReference type="InterPro" id="IPR013424">
    <property type="entry name" value="Ice-binding_C"/>
</dbReference>
<reference evidence="2 3" key="1">
    <citation type="submission" date="2023-12" db="EMBL/GenBank/DDBJ databases">
        <title>Marinobacter qingdaonensis sp. nov., isolated from the intertidal sediment of Qingdao, PR China.</title>
        <authorList>
            <person name="Li Y."/>
        </authorList>
    </citation>
    <scope>NUCLEOTIDE SEQUENCE [LARGE SCALE GENOMIC DNA]</scope>
    <source>
        <strain evidence="2 3">ASW11-75</strain>
    </source>
</reference>
<protein>
    <submittedName>
        <fullName evidence="2">PEP-CTERM sorting domain-containing protein</fullName>
    </submittedName>
</protein>
<gene>
    <name evidence="2" type="ORF">U5822_03480</name>
</gene>
<evidence type="ECO:0000313" key="3">
    <source>
        <dbReference type="Proteomes" id="UP001305746"/>
    </source>
</evidence>
<name>A0ABU5NV75_9GAMM</name>
<dbReference type="NCBIfam" id="TIGR02595">
    <property type="entry name" value="PEP_CTERM"/>
    <property type="match status" value="1"/>
</dbReference>
<sequence>MAVALAWGGSASAYMIGSTDVGGVDTLLGETNDLNANPSGSCGPGNSPSTELCWINNLLTDLGMGTTTYVEGDKVEDQSYTTVDGSSSIIAFELSSATEYFFIKNSTWYGLFQNSPELDWAVIDTSLIAAGFNLPRDEFTISHIAPIGGTVEVPEPGTMALLALGLVAMSCRRRFMKS</sequence>
<proteinExistence type="predicted"/>